<keyword evidence="1" id="KW-0378">Hydrolase</keyword>
<evidence type="ECO:0000259" key="2">
    <source>
        <dbReference type="Pfam" id="PF07910"/>
    </source>
</evidence>
<dbReference type="GeneID" id="40314137"/>
<evidence type="ECO:0000313" key="3">
    <source>
        <dbReference type="EMBL" id="RNF27219.1"/>
    </source>
</evidence>
<dbReference type="InterPro" id="IPR012462">
    <property type="entry name" value="UFSP1/2_DUB_cat"/>
</dbReference>
<dbReference type="AlphaFoldDB" id="A0A3R7NUD6"/>
<organism evidence="3 4">
    <name type="scientific">Trypanosoma conorhini</name>
    <dbReference type="NCBI Taxonomy" id="83891"/>
    <lineage>
        <taxon>Eukaryota</taxon>
        <taxon>Discoba</taxon>
        <taxon>Euglenozoa</taxon>
        <taxon>Kinetoplastea</taxon>
        <taxon>Metakinetoplastina</taxon>
        <taxon>Trypanosomatida</taxon>
        <taxon>Trypanosomatidae</taxon>
        <taxon>Trypanosoma</taxon>
    </lineage>
</organism>
<feature type="domain" description="UFSP1/2/DUB catalytic" evidence="2">
    <location>
        <begin position="290"/>
        <end position="484"/>
    </location>
</feature>
<dbReference type="GO" id="GO:0071567">
    <property type="term" value="F:deUFMylase activity"/>
    <property type="evidence" value="ECO:0007669"/>
    <property type="project" value="TreeGrafter"/>
</dbReference>
<dbReference type="Pfam" id="PF07910">
    <property type="entry name" value="Peptidase_C78"/>
    <property type="match status" value="1"/>
</dbReference>
<protein>
    <recommendedName>
        <fullName evidence="2">UFSP1/2/DUB catalytic domain-containing protein</fullName>
    </recommendedName>
</protein>
<evidence type="ECO:0000313" key="4">
    <source>
        <dbReference type="Proteomes" id="UP000284403"/>
    </source>
</evidence>
<dbReference type="OrthoDB" id="417506at2759"/>
<accession>A0A3R7NUD6</accession>
<evidence type="ECO:0000256" key="1">
    <source>
        <dbReference type="ARBA" id="ARBA00022801"/>
    </source>
</evidence>
<keyword evidence="4" id="KW-1185">Reference proteome</keyword>
<dbReference type="Proteomes" id="UP000284403">
    <property type="component" value="Unassembled WGS sequence"/>
</dbReference>
<name>A0A3R7NUD6_9TRYP</name>
<sequence length="494" mass="54781">MSEEVNSSVPLEDELPLLILRKSGHTIAVTRDEPCVGSILPFSLSVCDVVRVADRDALRRAHDDGHVAAVAREWPLQARVKVSLGPVGENVHWLVVLRCGSEGPAVPVPVAKSFGGSEEDLREVAAWLRLLKLKGSCELCLASEPAVSEVRVTGEVGHLRLPQTDEGVNEQVFLGDSLEEIALRLEEFLRSFFLAAVRAPTAVFCPSPLPHPLNIHYGVREMRVAEHRAALLPMRPLLLLGQRLKEWPGTLQAPSAPAAGVPRTGQDWERHLLRNIHLQLPTTSAIPGGRTYLVSGAYDYYHYRVDGFRDDGWGCAYRSVQTILSWFQYEGFMTEPMPDIRAIQGILHAKDPEKMNRKSFVGSKDWIGSFEVMIVIQHFVPGMECTIRRMESGADLDTDPSVQQLLVSHFRNKKACPVMIGGSSYAHTILGVDANLATMEARYLIADPHYSAGETGLKTALRKGYVGWKRAGSFFEAKSWYNLCIPQLASYDPR</sequence>
<gene>
    <name evidence="3" type="ORF">Tco025E_00526</name>
</gene>
<dbReference type="PANTHER" id="PTHR48153">
    <property type="entry name" value="UFM1-SPECIFIC PROTEASE 2"/>
    <property type="match status" value="1"/>
</dbReference>
<dbReference type="RefSeq" id="XP_029232425.1">
    <property type="nucleotide sequence ID" value="XM_029367467.1"/>
</dbReference>
<dbReference type="PANTHER" id="PTHR48153:SF2">
    <property type="entry name" value="UFM1-SPECIFIC PROTEASE 2"/>
    <property type="match status" value="1"/>
</dbReference>
<reference evidence="3 4" key="1">
    <citation type="journal article" date="2018" name="BMC Genomics">
        <title>Genomic comparison of Trypanosoma conorhini and Trypanosoma rangeli to Trypanosoma cruzi strains of high and low virulence.</title>
        <authorList>
            <person name="Bradwell K.R."/>
            <person name="Koparde V.N."/>
            <person name="Matveyev A.V."/>
            <person name="Serrano M.G."/>
            <person name="Alves J.M."/>
            <person name="Parikh H."/>
            <person name="Huang B."/>
            <person name="Lee V."/>
            <person name="Espinosa-Alvarez O."/>
            <person name="Ortiz P.A."/>
            <person name="Costa-Martins A.G."/>
            <person name="Teixeira M.M."/>
            <person name="Buck G.A."/>
        </authorList>
    </citation>
    <scope>NUCLEOTIDE SEQUENCE [LARGE SCALE GENOMIC DNA]</scope>
    <source>
        <strain evidence="3 4">025E</strain>
    </source>
</reference>
<dbReference type="Gene3D" id="3.90.70.130">
    <property type="match status" value="1"/>
</dbReference>
<dbReference type="EMBL" id="MKKU01000012">
    <property type="protein sequence ID" value="RNF27219.1"/>
    <property type="molecule type" value="Genomic_DNA"/>
</dbReference>
<proteinExistence type="predicted"/>
<comment type="caution">
    <text evidence="3">The sequence shown here is derived from an EMBL/GenBank/DDBJ whole genome shotgun (WGS) entry which is preliminary data.</text>
</comment>